<dbReference type="Proteomes" id="UP000308768">
    <property type="component" value="Unassembled WGS sequence"/>
</dbReference>
<dbReference type="AlphaFoldDB" id="A0A4U0XH28"/>
<accession>A0A4U0XH28</accession>
<reference evidence="2 3" key="1">
    <citation type="submission" date="2017-03" db="EMBL/GenBank/DDBJ databases">
        <title>Genomes of endolithic fungi from Antarctica.</title>
        <authorList>
            <person name="Coleine C."/>
            <person name="Masonjones S."/>
            <person name="Stajich J.E."/>
        </authorList>
    </citation>
    <scope>NUCLEOTIDE SEQUENCE [LARGE SCALE GENOMIC DNA]</scope>
    <source>
        <strain evidence="2 3">CCFEE 5187</strain>
    </source>
</reference>
<keyword evidence="3" id="KW-1185">Reference proteome</keyword>
<comment type="caution">
    <text evidence="2">The sequence shown here is derived from an EMBL/GenBank/DDBJ whole genome shotgun (WGS) entry which is preliminary data.</text>
</comment>
<keyword evidence="1" id="KW-1133">Transmembrane helix</keyword>
<evidence type="ECO:0000313" key="3">
    <source>
        <dbReference type="Proteomes" id="UP000308768"/>
    </source>
</evidence>
<evidence type="ECO:0000313" key="2">
    <source>
        <dbReference type="EMBL" id="TKA76362.1"/>
    </source>
</evidence>
<sequence length="65" mass="7223">MSGDDGGDAATRTMPDNLDGLALTRRERLLLVALSYAWVSPVIFTSVRRFYHRIRNGCPPPQGSF</sequence>
<keyword evidence="1" id="KW-0472">Membrane</keyword>
<feature type="transmembrane region" description="Helical" evidence="1">
    <location>
        <begin position="29"/>
        <end position="47"/>
    </location>
</feature>
<gene>
    <name evidence="2" type="ORF">B0A49_06090</name>
</gene>
<evidence type="ECO:0000256" key="1">
    <source>
        <dbReference type="SAM" id="Phobius"/>
    </source>
</evidence>
<name>A0A4U0XH28_9PEZI</name>
<dbReference type="EMBL" id="NAJN01000242">
    <property type="protein sequence ID" value="TKA76362.1"/>
    <property type="molecule type" value="Genomic_DNA"/>
</dbReference>
<protein>
    <submittedName>
        <fullName evidence="2">Uncharacterized protein</fullName>
    </submittedName>
</protein>
<proteinExistence type="predicted"/>
<organism evidence="2 3">
    <name type="scientific">Cryomyces minteri</name>
    <dbReference type="NCBI Taxonomy" id="331657"/>
    <lineage>
        <taxon>Eukaryota</taxon>
        <taxon>Fungi</taxon>
        <taxon>Dikarya</taxon>
        <taxon>Ascomycota</taxon>
        <taxon>Pezizomycotina</taxon>
        <taxon>Dothideomycetes</taxon>
        <taxon>Dothideomycetes incertae sedis</taxon>
        <taxon>Cryomyces</taxon>
    </lineage>
</organism>
<keyword evidence="1" id="KW-0812">Transmembrane</keyword>